<reference evidence="1" key="1">
    <citation type="submission" date="2020-11" db="EMBL/GenBank/DDBJ databases">
        <authorList>
            <person name="Tran Van P."/>
        </authorList>
    </citation>
    <scope>NUCLEOTIDE SEQUENCE</scope>
</reference>
<protein>
    <submittedName>
        <fullName evidence="1">Uncharacterized protein</fullName>
    </submittedName>
</protein>
<dbReference type="EMBL" id="CAJPIZ010005925">
    <property type="protein sequence ID" value="CAG2109071.1"/>
    <property type="molecule type" value="Genomic_DNA"/>
</dbReference>
<organism evidence="1">
    <name type="scientific">Medioppia subpectinata</name>
    <dbReference type="NCBI Taxonomy" id="1979941"/>
    <lineage>
        <taxon>Eukaryota</taxon>
        <taxon>Metazoa</taxon>
        <taxon>Ecdysozoa</taxon>
        <taxon>Arthropoda</taxon>
        <taxon>Chelicerata</taxon>
        <taxon>Arachnida</taxon>
        <taxon>Acari</taxon>
        <taxon>Acariformes</taxon>
        <taxon>Sarcoptiformes</taxon>
        <taxon>Oribatida</taxon>
        <taxon>Brachypylina</taxon>
        <taxon>Oppioidea</taxon>
        <taxon>Oppiidae</taxon>
        <taxon>Medioppia</taxon>
    </lineage>
</organism>
<keyword evidence="2" id="KW-1185">Reference proteome</keyword>
<gene>
    <name evidence="1" type="ORF">OSB1V03_LOCUS9062</name>
</gene>
<evidence type="ECO:0000313" key="1">
    <source>
        <dbReference type="EMBL" id="CAD7628641.1"/>
    </source>
</evidence>
<dbReference type="EMBL" id="OC860500">
    <property type="protein sequence ID" value="CAD7628641.1"/>
    <property type="molecule type" value="Genomic_DNA"/>
</dbReference>
<evidence type="ECO:0000313" key="2">
    <source>
        <dbReference type="Proteomes" id="UP000759131"/>
    </source>
</evidence>
<dbReference type="Proteomes" id="UP000759131">
    <property type="component" value="Unassembled WGS sequence"/>
</dbReference>
<sequence length="535" mass="58765">MFVSVNPREAMVCPPARPPSLFMWWWTPPLLRLFRVVRGARLSTTGVVGLGYPFSGCLQSLEALDCWPEVLCPAISSQRRSTTGSHNLADLFIDPSVRTPGLRYPSLYVLRCSVRDLNSKSKCGTNGCARLPLCDIHPNGSRDQSIEVSVPVSLHLLANHRPRPVRGLGLPLGVGIVTTRHLTAAIPVPGPVGDPGQPRGVGLVASCRPRLFLWPIVSCIPSYVSSLCLFVDISRTVGLVSEHPFRPNPVLCLLKCGTSLLSKDVGIHHNTWVEKRSDSHRRLREKELNPLALKRFDDTNDRISLSTNEFVRISDRNKIYGGIGTIDGSVWIIITKVSTNEFVRISDRNKIYGGIGTIDGSVWIVYNNRKVFKRPIIGRDNDVVIPQPSVALTQLNRGPTVFKRPIIGRDNNVVIPQPSVALTQLNRGPTGAHDLFITGSATLCLLYCHQTVCTLNGGERVASLCGRTYVMKSDIVCDLDNDSGDDDSLEYELKTGQHLRIISGTVRVKVSAAGHRVFVGAGTQSKQSVKYEIFS</sequence>
<proteinExistence type="predicted"/>
<accession>A0A7R9KSP0</accession>
<dbReference type="AlphaFoldDB" id="A0A7R9KSP0"/>
<name>A0A7R9KSP0_9ACAR</name>